<sequence>MGTLKIKNLLVRSNVGFEPHIRDYQQDLLVTISICYNSLLEEGSDDPKDAIDLNLMVKEIMGRAESGHFNLIEAFTRMILDTVLEEGRVDRAEVEVKKVKSIQFSGELSFSLSGTNG</sequence>
<dbReference type="eggNOG" id="COG1539">
    <property type="taxonomic scope" value="Bacteria"/>
</dbReference>
<dbReference type="EMBL" id="BAMD01000001">
    <property type="protein sequence ID" value="GAF01479.1"/>
    <property type="molecule type" value="Genomic_DNA"/>
</dbReference>
<accession>W7YFW0</accession>
<evidence type="ECO:0000313" key="2">
    <source>
        <dbReference type="EMBL" id="GAF01479.1"/>
    </source>
</evidence>
<name>W7YFW0_9BACT</name>
<dbReference type="SUPFAM" id="SSF55620">
    <property type="entry name" value="Tetrahydrobiopterin biosynthesis enzymes-like"/>
    <property type="match status" value="1"/>
</dbReference>
<keyword evidence="3" id="KW-1185">Reference proteome</keyword>
<dbReference type="OrthoDB" id="1121389at2"/>
<comment type="caution">
    <text evidence="2">The sequence shown here is derived from an EMBL/GenBank/DDBJ whole genome shotgun (WGS) entry which is preliminary data.</text>
</comment>
<evidence type="ECO:0000259" key="1">
    <source>
        <dbReference type="SMART" id="SM00905"/>
    </source>
</evidence>
<evidence type="ECO:0000313" key="3">
    <source>
        <dbReference type="Proteomes" id="UP000019402"/>
    </source>
</evidence>
<dbReference type="NCBIfam" id="TIGR00526">
    <property type="entry name" value="folB_dom"/>
    <property type="match status" value="1"/>
</dbReference>
<dbReference type="Gene3D" id="3.30.1130.10">
    <property type="match status" value="1"/>
</dbReference>
<proteinExistence type="predicted"/>
<feature type="domain" description="Dihydroneopterin aldolase/epimerase" evidence="1">
    <location>
        <begin position="4"/>
        <end position="114"/>
    </location>
</feature>
<protein>
    <submittedName>
        <fullName evidence="2">D-erythro-7,8-dihydroneopterin triphosphate epimerase</fullName>
    </submittedName>
</protein>
<organism evidence="2 3">
    <name type="scientific">Saccharicrinis fermentans DSM 9555 = JCM 21142</name>
    <dbReference type="NCBI Taxonomy" id="869213"/>
    <lineage>
        <taxon>Bacteria</taxon>
        <taxon>Pseudomonadati</taxon>
        <taxon>Bacteroidota</taxon>
        <taxon>Bacteroidia</taxon>
        <taxon>Marinilabiliales</taxon>
        <taxon>Marinilabiliaceae</taxon>
        <taxon>Saccharicrinis</taxon>
    </lineage>
</organism>
<dbReference type="GO" id="GO:0004150">
    <property type="term" value="F:dihydroneopterin aldolase activity"/>
    <property type="evidence" value="ECO:0007669"/>
    <property type="project" value="InterPro"/>
</dbReference>
<reference evidence="2 3" key="1">
    <citation type="journal article" date="2014" name="Genome Announc.">
        <title>Draft Genome Sequence of Cytophaga fermentans JCM 21142T, a Facultative Anaerobe Isolated from Marine Mud.</title>
        <authorList>
            <person name="Starns D."/>
            <person name="Oshima K."/>
            <person name="Suda W."/>
            <person name="Iino T."/>
            <person name="Yuki M."/>
            <person name="Inoue J."/>
            <person name="Kitamura K."/>
            <person name="Iida T."/>
            <person name="Darby A."/>
            <person name="Hattori M."/>
            <person name="Ohkuma M."/>
        </authorList>
    </citation>
    <scope>NUCLEOTIDE SEQUENCE [LARGE SCALE GENOMIC DNA]</scope>
    <source>
        <strain evidence="2 3">JCM 21142</strain>
    </source>
</reference>
<dbReference type="Proteomes" id="UP000019402">
    <property type="component" value="Unassembled WGS sequence"/>
</dbReference>
<dbReference type="RefSeq" id="WP_027473693.1">
    <property type="nucleotide sequence ID" value="NZ_BAMD01000001.1"/>
</dbReference>
<dbReference type="AlphaFoldDB" id="W7YFW0"/>
<gene>
    <name evidence="2" type="ORF">JCM21142_87</name>
</gene>
<dbReference type="Pfam" id="PF02152">
    <property type="entry name" value="FolB"/>
    <property type="match status" value="1"/>
</dbReference>
<dbReference type="STRING" id="869213.GCA_000517085_04487"/>
<dbReference type="InterPro" id="IPR043133">
    <property type="entry name" value="GTP-CH-I_C/QueF"/>
</dbReference>
<dbReference type="InterPro" id="IPR006157">
    <property type="entry name" value="FolB_dom"/>
</dbReference>
<dbReference type="SMART" id="SM00905">
    <property type="entry name" value="FolB"/>
    <property type="match status" value="1"/>
</dbReference>
<dbReference type="GO" id="GO:0006760">
    <property type="term" value="P:folic acid-containing compound metabolic process"/>
    <property type="evidence" value="ECO:0007669"/>
    <property type="project" value="InterPro"/>
</dbReference>